<dbReference type="PANTHER" id="PTHR11614">
    <property type="entry name" value="PHOSPHOLIPASE-RELATED"/>
    <property type="match status" value="1"/>
</dbReference>
<feature type="domain" description="Serine aminopeptidase S33" evidence="1">
    <location>
        <begin position="31"/>
        <end position="294"/>
    </location>
</feature>
<dbReference type="SUPFAM" id="SSF53474">
    <property type="entry name" value="alpha/beta-Hydrolases"/>
    <property type="match status" value="1"/>
</dbReference>
<protein>
    <submittedName>
        <fullName evidence="2">Alpha/beta fold hydrolase</fullName>
    </submittedName>
</protein>
<organism evidence="2 3">
    <name type="scientific">Candidatus Fimenecus excrementigallinarum</name>
    <dbReference type="NCBI Taxonomy" id="2840816"/>
    <lineage>
        <taxon>Bacteria</taxon>
        <taxon>Bacillati</taxon>
        <taxon>Bacillota</taxon>
        <taxon>Clostridia</taxon>
        <taxon>Candidatus Fimenecus</taxon>
    </lineage>
</organism>
<dbReference type="Proteomes" id="UP000824071">
    <property type="component" value="Unassembled WGS sequence"/>
</dbReference>
<accession>A0A9D1LCJ6</accession>
<reference evidence="2" key="2">
    <citation type="journal article" date="2021" name="PeerJ">
        <title>Extensive microbial diversity within the chicken gut microbiome revealed by metagenomics and culture.</title>
        <authorList>
            <person name="Gilroy R."/>
            <person name="Ravi A."/>
            <person name="Getino M."/>
            <person name="Pursley I."/>
            <person name="Horton D.L."/>
            <person name="Alikhan N.F."/>
            <person name="Baker D."/>
            <person name="Gharbi K."/>
            <person name="Hall N."/>
            <person name="Watson M."/>
            <person name="Adriaenssens E.M."/>
            <person name="Foster-Nyarko E."/>
            <person name="Jarju S."/>
            <person name="Secka A."/>
            <person name="Antonio M."/>
            <person name="Oren A."/>
            <person name="Chaudhuri R.R."/>
            <person name="La Ragione R."/>
            <person name="Hildebrand F."/>
            <person name="Pallen M.J."/>
        </authorList>
    </citation>
    <scope>NUCLEOTIDE SEQUENCE</scope>
    <source>
        <strain evidence="2">ChiGjej1B1-19959</strain>
    </source>
</reference>
<dbReference type="AlphaFoldDB" id="A0A9D1LCJ6"/>
<proteinExistence type="predicted"/>
<evidence type="ECO:0000259" key="1">
    <source>
        <dbReference type="Pfam" id="PF12146"/>
    </source>
</evidence>
<dbReference type="Pfam" id="PF12146">
    <property type="entry name" value="Hydrolase_4"/>
    <property type="match status" value="1"/>
</dbReference>
<dbReference type="GO" id="GO:0016787">
    <property type="term" value="F:hydrolase activity"/>
    <property type="evidence" value="ECO:0007669"/>
    <property type="project" value="UniProtKB-KW"/>
</dbReference>
<evidence type="ECO:0000313" key="3">
    <source>
        <dbReference type="Proteomes" id="UP000824071"/>
    </source>
</evidence>
<dbReference type="InterPro" id="IPR022742">
    <property type="entry name" value="Hydrolase_4"/>
</dbReference>
<dbReference type="EMBL" id="DVMW01000024">
    <property type="protein sequence ID" value="HIU35593.1"/>
    <property type="molecule type" value="Genomic_DNA"/>
</dbReference>
<gene>
    <name evidence="2" type="ORF">IAC53_03180</name>
</gene>
<comment type="caution">
    <text evidence="2">The sequence shown here is derived from an EMBL/GenBank/DDBJ whole genome shotgun (WGS) entry which is preliminary data.</text>
</comment>
<sequence>MAIVKTEAYFHSSTGQQDIRTLIWREASLSPVGVFQMAHGMAEHIDRYDGFARFLASNGFVVCGNDHLGHGKSVRSAADYGFFADQNGDKRLVDDMHILTRIMKKKYPGIPYFLFGHSMGSLCARVYAAHFGDELNGVIFCGTVELPAAAEALRPVVDAACERFGPRADADKLGTAFNTLCALFSREKDGSSVAWLSRDTGNQQAYLADPLCGFAFKLGGYRDLFALATECAQREWASRLPEALPVMIIAGAKDPVGFNGRGPLAVADNLVLAGHDPTVILYPGDRHEILFEADHELVYKDVLAWLHSIYLQQA</sequence>
<dbReference type="InterPro" id="IPR051044">
    <property type="entry name" value="MAG_DAG_Lipase"/>
</dbReference>
<name>A0A9D1LCJ6_9FIRM</name>
<reference evidence="2" key="1">
    <citation type="submission" date="2020-10" db="EMBL/GenBank/DDBJ databases">
        <authorList>
            <person name="Gilroy R."/>
        </authorList>
    </citation>
    <scope>NUCLEOTIDE SEQUENCE</scope>
    <source>
        <strain evidence="2">ChiGjej1B1-19959</strain>
    </source>
</reference>
<keyword evidence="2" id="KW-0378">Hydrolase</keyword>
<evidence type="ECO:0000313" key="2">
    <source>
        <dbReference type="EMBL" id="HIU35593.1"/>
    </source>
</evidence>
<dbReference type="Gene3D" id="3.40.50.1820">
    <property type="entry name" value="alpha/beta hydrolase"/>
    <property type="match status" value="1"/>
</dbReference>
<dbReference type="InterPro" id="IPR029058">
    <property type="entry name" value="AB_hydrolase_fold"/>
</dbReference>